<dbReference type="SUPFAM" id="SSF63380">
    <property type="entry name" value="Riboflavin synthase domain-like"/>
    <property type="match status" value="1"/>
</dbReference>
<keyword evidence="5" id="KW-0274">FAD</keyword>
<evidence type="ECO:0000256" key="9">
    <source>
        <dbReference type="ARBA" id="ARBA00034078"/>
    </source>
</evidence>
<dbReference type="Gene3D" id="3.10.20.30">
    <property type="match status" value="1"/>
</dbReference>
<evidence type="ECO:0000256" key="2">
    <source>
        <dbReference type="ARBA" id="ARBA00022630"/>
    </source>
</evidence>
<name>A0A2P7ASI5_9HYPH</name>
<dbReference type="EMBL" id="PGGN01000003">
    <property type="protein sequence ID" value="PSH57192.1"/>
    <property type="molecule type" value="Genomic_DNA"/>
</dbReference>
<feature type="domain" description="2Fe-2S ferredoxin-type" evidence="11">
    <location>
        <begin position="276"/>
        <end position="360"/>
    </location>
</feature>
<sequence length="360" mass="39064">MATEMLATAGISASGELWDPQSDDTLVCIDIHAETHDVKSFTFVSPDRKQFAFSAGQYFLFELGPGDGDASRCYSISSSPLRKNAITITVKRVPGGKVSNWLHDTLAQNAVIRARGPLGRFVRPAAKKYLFLSAGSGITPLMSMARELADTAEPTDVIFVHAGRSPQDLIFRSELANLASRIKGFRLHLLPEDIGTERCWPGLSGRISSEYLALAVPDMAERVIMCCGPAPFMAAARNISAELGVPRSNYYEESFDAAATEAAPVPNEEVIEAKSFRVHFSKQNKSIDVRADQTVLSCARKSAVRIPSSCANGICGTCKSRLTSGIVDMKHDGGIRQREIEAGFFLPCCSKPLSDLVIDR</sequence>
<keyword evidence="3" id="KW-0001">2Fe-2S</keyword>
<evidence type="ECO:0000259" key="11">
    <source>
        <dbReference type="PROSITE" id="PS51085"/>
    </source>
</evidence>
<dbReference type="Pfam" id="PF00175">
    <property type="entry name" value="NAD_binding_1"/>
    <property type="match status" value="1"/>
</dbReference>
<evidence type="ECO:0000256" key="4">
    <source>
        <dbReference type="ARBA" id="ARBA00022723"/>
    </source>
</evidence>
<dbReference type="InterPro" id="IPR006058">
    <property type="entry name" value="2Fe2S_fd_BS"/>
</dbReference>
<dbReference type="GO" id="GO:0046872">
    <property type="term" value="F:metal ion binding"/>
    <property type="evidence" value="ECO:0007669"/>
    <property type="project" value="UniProtKB-KW"/>
</dbReference>
<proteinExistence type="inferred from homology"/>
<evidence type="ECO:0000256" key="5">
    <source>
        <dbReference type="ARBA" id="ARBA00022827"/>
    </source>
</evidence>
<feature type="domain" description="FAD-binding FR-type" evidence="12">
    <location>
        <begin position="21"/>
        <end position="124"/>
    </location>
</feature>
<dbReference type="InterPro" id="IPR012675">
    <property type="entry name" value="Beta-grasp_dom_sf"/>
</dbReference>
<evidence type="ECO:0000256" key="3">
    <source>
        <dbReference type="ARBA" id="ARBA00022714"/>
    </source>
</evidence>
<dbReference type="PRINTS" id="PR00410">
    <property type="entry name" value="PHEHYDRXLASE"/>
</dbReference>
<dbReference type="Proteomes" id="UP000241158">
    <property type="component" value="Unassembled WGS sequence"/>
</dbReference>
<evidence type="ECO:0000259" key="12">
    <source>
        <dbReference type="PROSITE" id="PS51384"/>
    </source>
</evidence>
<dbReference type="PROSITE" id="PS51384">
    <property type="entry name" value="FAD_FR"/>
    <property type="match status" value="1"/>
</dbReference>
<keyword evidence="6" id="KW-0560">Oxidoreductase</keyword>
<dbReference type="InterPro" id="IPR001709">
    <property type="entry name" value="Flavoprot_Pyr_Nucl_cyt_Rdtase"/>
</dbReference>
<accession>A0A2P7ASI5</accession>
<organism evidence="13 14">
    <name type="scientific">Phyllobacterium endophyticum</name>
    <dbReference type="NCBI Taxonomy" id="1149773"/>
    <lineage>
        <taxon>Bacteria</taxon>
        <taxon>Pseudomonadati</taxon>
        <taxon>Pseudomonadota</taxon>
        <taxon>Alphaproteobacteria</taxon>
        <taxon>Hyphomicrobiales</taxon>
        <taxon>Phyllobacteriaceae</taxon>
        <taxon>Phyllobacterium</taxon>
    </lineage>
</organism>
<dbReference type="CDD" id="cd06215">
    <property type="entry name" value="FNR_iron_sulfur_binding_1"/>
    <property type="match status" value="1"/>
</dbReference>
<evidence type="ECO:0000256" key="7">
    <source>
        <dbReference type="ARBA" id="ARBA00023004"/>
    </source>
</evidence>
<evidence type="ECO:0000313" key="14">
    <source>
        <dbReference type="Proteomes" id="UP000241158"/>
    </source>
</evidence>
<comment type="caution">
    <text evidence="13">The sequence shown here is derived from an EMBL/GenBank/DDBJ whole genome shotgun (WGS) entry which is preliminary data.</text>
</comment>
<dbReference type="GO" id="GO:0051537">
    <property type="term" value="F:2 iron, 2 sulfur cluster binding"/>
    <property type="evidence" value="ECO:0007669"/>
    <property type="project" value="UniProtKB-KW"/>
</dbReference>
<dbReference type="InterPro" id="IPR001041">
    <property type="entry name" value="2Fe-2S_ferredoxin-type"/>
</dbReference>
<dbReference type="InterPro" id="IPR017938">
    <property type="entry name" value="Riboflavin_synthase-like_b-brl"/>
</dbReference>
<dbReference type="PROSITE" id="PS51085">
    <property type="entry name" value="2FE2S_FER_2"/>
    <property type="match status" value="1"/>
</dbReference>
<dbReference type="PROSITE" id="PS00197">
    <property type="entry name" value="2FE2S_FER_1"/>
    <property type="match status" value="1"/>
</dbReference>
<dbReference type="InterPro" id="IPR001433">
    <property type="entry name" value="OxRdtase_FAD/NAD-bd"/>
</dbReference>
<evidence type="ECO:0000256" key="6">
    <source>
        <dbReference type="ARBA" id="ARBA00023002"/>
    </source>
</evidence>
<dbReference type="InterPro" id="IPR050415">
    <property type="entry name" value="MRET"/>
</dbReference>
<dbReference type="Gene3D" id="3.40.50.80">
    <property type="entry name" value="Nucleotide-binding domain of ferredoxin-NADP reductase (FNR) module"/>
    <property type="match status" value="1"/>
</dbReference>
<keyword evidence="7" id="KW-0408">Iron</keyword>
<dbReference type="AlphaFoldDB" id="A0A2P7ASI5"/>
<keyword evidence="2" id="KW-0285">Flavoprotein</keyword>
<dbReference type="RefSeq" id="WP_106717958.1">
    <property type="nucleotide sequence ID" value="NZ_JACHXT010000003.1"/>
</dbReference>
<dbReference type="SUPFAM" id="SSF52343">
    <property type="entry name" value="Ferredoxin reductase-like, C-terminal NADP-linked domain"/>
    <property type="match status" value="1"/>
</dbReference>
<keyword evidence="4" id="KW-0479">Metal-binding</keyword>
<reference evidence="14" key="1">
    <citation type="submission" date="2017-11" db="EMBL/GenBank/DDBJ databases">
        <authorList>
            <person name="Kuznetsova I."/>
            <person name="Sazanova A."/>
            <person name="Chirak E."/>
            <person name="Safronova V."/>
            <person name="Willems A."/>
        </authorList>
    </citation>
    <scope>NUCLEOTIDE SEQUENCE [LARGE SCALE GENOMIC DNA]</scope>
    <source>
        <strain evidence="14">PEPV15</strain>
    </source>
</reference>
<dbReference type="Gene3D" id="2.40.30.10">
    <property type="entry name" value="Translation factors"/>
    <property type="match status" value="1"/>
</dbReference>
<keyword evidence="8" id="KW-0411">Iron-sulfur</keyword>
<comment type="cofactor">
    <cofactor evidence="1">
        <name>FAD</name>
        <dbReference type="ChEBI" id="CHEBI:57692"/>
    </cofactor>
</comment>
<gene>
    <name evidence="13" type="ORF">CU100_18270</name>
</gene>
<dbReference type="InterPro" id="IPR036010">
    <property type="entry name" value="2Fe-2S_ferredoxin-like_sf"/>
</dbReference>
<evidence type="ECO:0000313" key="13">
    <source>
        <dbReference type="EMBL" id="PSH57192.1"/>
    </source>
</evidence>
<evidence type="ECO:0000256" key="8">
    <source>
        <dbReference type="ARBA" id="ARBA00023014"/>
    </source>
</evidence>
<dbReference type="PANTHER" id="PTHR47354:SF6">
    <property type="entry name" value="NADH OXIDOREDUCTASE HCR"/>
    <property type="match status" value="1"/>
</dbReference>
<dbReference type="CDD" id="cd00207">
    <property type="entry name" value="fer2"/>
    <property type="match status" value="1"/>
</dbReference>
<dbReference type="PANTHER" id="PTHR47354">
    <property type="entry name" value="NADH OXIDOREDUCTASE HCR"/>
    <property type="match status" value="1"/>
</dbReference>
<dbReference type="Pfam" id="PF00111">
    <property type="entry name" value="Fer2"/>
    <property type="match status" value="1"/>
</dbReference>
<dbReference type="InterPro" id="IPR017927">
    <property type="entry name" value="FAD-bd_FR_type"/>
</dbReference>
<protein>
    <submittedName>
        <fullName evidence="13">Hybrid-cluster NAD(P)-dependent oxidoreductase</fullName>
    </submittedName>
</protein>
<dbReference type="InterPro" id="IPR039261">
    <property type="entry name" value="FNR_nucleotide-bd"/>
</dbReference>
<keyword evidence="14" id="KW-1185">Reference proteome</keyword>
<evidence type="ECO:0000256" key="1">
    <source>
        <dbReference type="ARBA" id="ARBA00001974"/>
    </source>
</evidence>
<dbReference type="PRINTS" id="PR00371">
    <property type="entry name" value="FPNCR"/>
</dbReference>
<dbReference type="SUPFAM" id="SSF54292">
    <property type="entry name" value="2Fe-2S ferredoxin-like"/>
    <property type="match status" value="1"/>
</dbReference>
<dbReference type="OrthoDB" id="9786134at2"/>
<dbReference type="GO" id="GO:0016491">
    <property type="term" value="F:oxidoreductase activity"/>
    <property type="evidence" value="ECO:0007669"/>
    <property type="project" value="UniProtKB-KW"/>
</dbReference>
<dbReference type="Pfam" id="PF00970">
    <property type="entry name" value="FAD_binding_6"/>
    <property type="match status" value="1"/>
</dbReference>
<comment type="cofactor">
    <cofactor evidence="9">
        <name>[2Fe-2S] cluster</name>
        <dbReference type="ChEBI" id="CHEBI:190135"/>
    </cofactor>
</comment>
<dbReference type="InterPro" id="IPR008333">
    <property type="entry name" value="Cbr1-like_FAD-bd_dom"/>
</dbReference>
<evidence type="ECO:0000256" key="10">
    <source>
        <dbReference type="ARBA" id="ARBA00061434"/>
    </source>
</evidence>
<comment type="similarity">
    <text evidence="10">In the N-terminal section; belongs to the FAD-binding oxidoreductase type 6 family.</text>
</comment>